<dbReference type="EMBL" id="BSOZ01000037">
    <property type="protein sequence ID" value="GLS05156.1"/>
    <property type="molecule type" value="Genomic_DNA"/>
</dbReference>
<evidence type="ECO:0000313" key="1">
    <source>
        <dbReference type="EMBL" id="GLS05156.1"/>
    </source>
</evidence>
<proteinExistence type="predicted"/>
<evidence type="ECO:0000313" key="2">
    <source>
        <dbReference type="Proteomes" id="UP001156836"/>
    </source>
</evidence>
<dbReference type="Proteomes" id="UP001156836">
    <property type="component" value="Unassembled WGS sequence"/>
</dbReference>
<organism evidence="1 2">
    <name type="scientific">Chitiniphilus shinanonensis</name>
    <dbReference type="NCBI Taxonomy" id="553088"/>
    <lineage>
        <taxon>Bacteria</taxon>
        <taxon>Pseudomonadati</taxon>
        <taxon>Pseudomonadota</taxon>
        <taxon>Betaproteobacteria</taxon>
        <taxon>Neisseriales</taxon>
        <taxon>Chitinibacteraceae</taxon>
        <taxon>Chitiniphilus</taxon>
    </lineage>
</organism>
<protein>
    <recommendedName>
        <fullName evidence="3">Transcription factor zinc-finger domain-containing protein</fullName>
    </recommendedName>
</protein>
<accession>A0ABQ6BXD2</accession>
<keyword evidence="2" id="KW-1185">Reference proteome</keyword>
<gene>
    <name evidence="1" type="ORF">GCM10007860_23060</name>
</gene>
<comment type="caution">
    <text evidence="1">The sequence shown here is derived from an EMBL/GenBank/DDBJ whole genome shotgun (WGS) entry which is preliminary data.</text>
</comment>
<dbReference type="RefSeq" id="WP_018747324.1">
    <property type="nucleotide sequence ID" value="NZ_BAABUF010000021.1"/>
</dbReference>
<sequence length="182" mass="20736">MYCLSCNTETRRESLEPGLMAEQCPTCQGTWLALEDYRRWLAQVPRQAAADEAAGAEMIEETSPRALRCPDCEQLLQKYRVAGHLKFRLDQCGACRKVWLDGEEWPALRAQGLTHSLLHILSDRGQREVRETESRERLDASWRARLGDADYAEAQRVRAWLSGHPQRALLLAYLQATEPVLG</sequence>
<reference evidence="2" key="1">
    <citation type="journal article" date="2019" name="Int. J. Syst. Evol. Microbiol.">
        <title>The Global Catalogue of Microorganisms (GCM) 10K type strain sequencing project: providing services to taxonomists for standard genome sequencing and annotation.</title>
        <authorList>
            <consortium name="The Broad Institute Genomics Platform"/>
            <consortium name="The Broad Institute Genome Sequencing Center for Infectious Disease"/>
            <person name="Wu L."/>
            <person name="Ma J."/>
        </authorList>
    </citation>
    <scope>NUCLEOTIDE SEQUENCE [LARGE SCALE GENOMIC DNA]</scope>
    <source>
        <strain evidence="2">NBRC 104970</strain>
    </source>
</reference>
<name>A0ABQ6BXD2_9NEIS</name>
<evidence type="ECO:0008006" key="3">
    <source>
        <dbReference type="Google" id="ProtNLM"/>
    </source>
</evidence>